<dbReference type="PANTHER" id="PTHR47829:SF1">
    <property type="entry name" value="HAD FAMILY PHOSPHATASE"/>
    <property type="match status" value="1"/>
</dbReference>
<dbReference type="InterPro" id="IPR036412">
    <property type="entry name" value="HAD-like_sf"/>
</dbReference>
<dbReference type="PANTHER" id="PTHR47829">
    <property type="entry name" value="HYDROLASE, PUTATIVE (AFU_ORTHOLOGUE AFUA_1G12880)-RELATED"/>
    <property type="match status" value="1"/>
</dbReference>
<evidence type="ECO:0000313" key="1">
    <source>
        <dbReference type="EMBL" id="CAE0644405.1"/>
    </source>
</evidence>
<dbReference type="Gene3D" id="3.40.50.1000">
    <property type="entry name" value="HAD superfamily/HAD-like"/>
    <property type="match status" value="1"/>
</dbReference>
<evidence type="ECO:0008006" key="2">
    <source>
        <dbReference type="Google" id="ProtNLM"/>
    </source>
</evidence>
<dbReference type="InterPro" id="IPR023214">
    <property type="entry name" value="HAD_sf"/>
</dbReference>
<sequence>MASDGQVVRDGKIRGVFFDLGGVVFDSPINVVKDFERKRGLPKNSINRAFAISKSWASLERGEIGVSEFCERLVSERLMPQSVTAKDISQIMRALAAALRPRDKMV</sequence>
<reference evidence="1" key="1">
    <citation type="submission" date="2021-01" db="EMBL/GenBank/DDBJ databases">
        <authorList>
            <person name="Corre E."/>
            <person name="Pelletier E."/>
            <person name="Niang G."/>
            <person name="Scheremetjew M."/>
            <person name="Finn R."/>
            <person name="Kale V."/>
            <person name="Holt S."/>
            <person name="Cochrane G."/>
            <person name="Meng A."/>
            <person name="Brown T."/>
            <person name="Cohen L."/>
        </authorList>
    </citation>
    <scope>NUCLEOTIDE SEQUENCE</scope>
    <source>
        <strain evidence="1">CCCM811</strain>
    </source>
</reference>
<organism evidence="1">
    <name type="scientific">Lotharella globosa</name>
    <dbReference type="NCBI Taxonomy" id="91324"/>
    <lineage>
        <taxon>Eukaryota</taxon>
        <taxon>Sar</taxon>
        <taxon>Rhizaria</taxon>
        <taxon>Cercozoa</taxon>
        <taxon>Chlorarachniophyceae</taxon>
        <taxon>Lotharella</taxon>
    </lineage>
</organism>
<proteinExistence type="predicted"/>
<name>A0A7S3Y8M9_9EUKA</name>
<dbReference type="InterPro" id="IPR052898">
    <property type="entry name" value="ACAD10-like"/>
</dbReference>
<dbReference type="AlphaFoldDB" id="A0A7S3Y8M9"/>
<dbReference type="SUPFAM" id="SSF56784">
    <property type="entry name" value="HAD-like"/>
    <property type="match status" value="1"/>
</dbReference>
<accession>A0A7S3Y8M9</accession>
<dbReference type="EMBL" id="HBIV01000948">
    <property type="protein sequence ID" value="CAE0644405.1"/>
    <property type="molecule type" value="Transcribed_RNA"/>
</dbReference>
<protein>
    <recommendedName>
        <fullName evidence="2">HAD family phosphatase</fullName>
    </recommendedName>
</protein>
<gene>
    <name evidence="1" type="ORF">LGLO00237_LOCUS671</name>
</gene>